<sequence>MAYDSKGLRPPVGSLLAYLPACLFISLPAIQQPSLPVTSICNHALCSATLHQSSASPYPSTFVCRTFPSSILLPWKS</sequence>
<comment type="caution">
    <text evidence="1">The sequence shown here is derived from an EMBL/GenBank/DDBJ whole genome shotgun (WGS) entry which is preliminary data.</text>
</comment>
<protein>
    <submittedName>
        <fullName evidence="1">Uncharacterized protein</fullName>
    </submittedName>
</protein>
<proteinExistence type="predicted"/>
<name>A0AA47NBV4_MERPO</name>
<evidence type="ECO:0000313" key="1">
    <source>
        <dbReference type="EMBL" id="KAK0156162.1"/>
    </source>
</evidence>
<organism evidence="1 2">
    <name type="scientific">Merluccius polli</name>
    <name type="common">Benguela hake</name>
    <name type="synonym">Merluccius cadenati</name>
    <dbReference type="NCBI Taxonomy" id="89951"/>
    <lineage>
        <taxon>Eukaryota</taxon>
        <taxon>Metazoa</taxon>
        <taxon>Chordata</taxon>
        <taxon>Craniata</taxon>
        <taxon>Vertebrata</taxon>
        <taxon>Euteleostomi</taxon>
        <taxon>Actinopterygii</taxon>
        <taxon>Neopterygii</taxon>
        <taxon>Teleostei</taxon>
        <taxon>Neoteleostei</taxon>
        <taxon>Acanthomorphata</taxon>
        <taxon>Zeiogadaria</taxon>
        <taxon>Gadariae</taxon>
        <taxon>Gadiformes</taxon>
        <taxon>Gadoidei</taxon>
        <taxon>Merlucciidae</taxon>
        <taxon>Merluccius</taxon>
    </lineage>
</organism>
<dbReference type="Proteomes" id="UP001174136">
    <property type="component" value="Unassembled WGS sequence"/>
</dbReference>
<dbReference type="EMBL" id="JAOPHQ010000026">
    <property type="protein sequence ID" value="KAK0156162.1"/>
    <property type="molecule type" value="Genomic_DNA"/>
</dbReference>
<dbReference type="AlphaFoldDB" id="A0AA47NBV4"/>
<accession>A0AA47NBV4</accession>
<reference evidence="1" key="1">
    <citation type="journal article" date="2023" name="Front. Mar. Sci.">
        <title>A new Merluccius polli reference genome to investigate the effects of global change in West African waters.</title>
        <authorList>
            <person name="Mateo J.L."/>
            <person name="Blanco-Fernandez C."/>
            <person name="Garcia-Vazquez E."/>
            <person name="Machado-Schiaffino G."/>
        </authorList>
    </citation>
    <scope>NUCLEOTIDE SEQUENCE</scope>
    <source>
        <strain evidence="1">C29</strain>
        <tissue evidence="1">Fin</tissue>
    </source>
</reference>
<evidence type="ECO:0000313" key="2">
    <source>
        <dbReference type="Proteomes" id="UP001174136"/>
    </source>
</evidence>
<keyword evidence="2" id="KW-1185">Reference proteome</keyword>
<gene>
    <name evidence="1" type="ORF">N1851_000560</name>
</gene>